<feature type="compositionally biased region" description="Polar residues" evidence="1">
    <location>
        <begin position="341"/>
        <end position="355"/>
    </location>
</feature>
<dbReference type="Proteomes" id="UP000193560">
    <property type="component" value="Unassembled WGS sequence"/>
</dbReference>
<keyword evidence="4" id="KW-1185">Reference proteome</keyword>
<feature type="compositionally biased region" description="Low complexity" evidence="1">
    <location>
        <begin position="408"/>
        <end position="417"/>
    </location>
</feature>
<organism evidence="3 4">
    <name type="scientific">Absidia repens</name>
    <dbReference type="NCBI Taxonomy" id="90262"/>
    <lineage>
        <taxon>Eukaryota</taxon>
        <taxon>Fungi</taxon>
        <taxon>Fungi incertae sedis</taxon>
        <taxon>Mucoromycota</taxon>
        <taxon>Mucoromycotina</taxon>
        <taxon>Mucoromycetes</taxon>
        <taxon>Mucorales</taxon>
        <taxon>Cunninghamellaceae</taxon>
        <taxon>Absidia</taxon>
    </lineage>
</organism>
<feature type="compositionally biased region" description="Low complexity" evidence="1">
    <location>
        <begin position="463"/>
        <end position="500"/>
    </location>
</feature>
<gene>
    <name evidence="3" type="ORF">BCR42DRAFT_401274</name>
</gene>
<feature type="transmembrane region" description="Helical" evidence="2">
    <location>
        <begin position="297"/>
        <end position="321"/>
    </location>
</feature>
<feature type="compositionally biased region" description="Polar residues" evidence="1">
    <location>
        <begin position="453"/>
        <end position="462"/>
    </location>
</feature>
<sequence>MEQNAFSHQCTDGVCHCDFRLSIYHCVESSVLVSIIRAALVMASINSIIGIGILIQRLILQSQSVFDKRSLGKRFFLRPRPIDSLFFFTTLFSTLWVIDFIILLVDILPYCQALRSILFDLPLQLCTDTCSLYMLSLLQRFSQTETIENEGHHVKFSLGKWIGGQSPFSVNLLWLEHYCGIMLVLFPFIVNNALSLVIGILADNGKIATAEHITRLHFGLWTVTSSSVWFLFIYSLQRINYLYPSSLSIHSNQSLQISFYRNKIFLTTLNYCSGLFVFLFLFYCLFRTNILQNTSILLMYCSCWIYVPLVTQLALQITYILHPQTLLLSMLKVKGVDDYPTGTQQRQQHPVQQNETDTEHSLTSGIPSSIRPPSISSHVYTTVANGIKYLKRSSYSSPSPSPSPPSSLSPTSSPAFSPHHRSPLPHQSPAASNQKTEDGDDITDMMDRDQGYCSISSRNQCHSTLSRSIQSPSSSDSFAFNPSSSSSSTTTNATTFSKLSPETNLEK</sequence>
<dbReference type="AlphaFoldDB" id="A0A1X2J2B8"/>
<feature type="region of interest" description="Disordered" evidence="1">
    <location>
        <begin position="393"/>
        <end position="507"/>
    </location>
</feature>
<keyword evidence="2" id="KW-1133">Transmembrane helix</keyword>
<evidence type="ECO:0000256" key="1">
    <source>
        <dbReference type="SAM" id="MobiDB-lite"/>
    </source>
</evidence>
<evidence type="ECO:0000256" key="2">
    <source>
        <dbReference type="SAM" id="Phobius"/>
    </source>
</evidence>
<protein>
    <submittedName>
        <fullName evidence="3">Uncharacterized protein</fullName>
    </submittedName>
</protein>
<feature type="transmembrane region" description="Helical" evidence="2">
    <location>
        <begin position="181"/>
        <end position="202"/>
    </location>
</feature>
<name>A0A1X2J2B8_9FUNG</name>
<accession>A0A1X2J2B8</accession>
<feature type="transmembrane region" description="Helical" evidence="2">
    <location>
        <begin position="214"/>
        <end position="236"/>
    </location>
</feature>
<feature type="compositionally biased region" description="Low complexity" evidence="1">
    <location>
        <begin position="364"/>
        <end position="374"/>
    </location>
</feature>
<keyword evidence="2" id="KW-0812">Transmembrane</keyword>
<dbReference type="EMBL" id="MCGE01000001">
    <property type="protein sequence ID" value="ORZ25950.1"/>
    <property type="molecule type" value="Genomic_DNA"/>
</dbReference>
<feature type="transmembrane region" description="Helical" evidence="2">
    <location>
        <begin position="81"/>
        <end position="105"/>
    </location>
</feature>
<feature type="region of interest" description="Disordered" evidence="1">
    <location>
        <begin position="339"/>
        <end position="374"/>
    </location>
</feature>
<keyword evidence="2" id="KW-0472">Membrane</keyword>
<dbReference type="OrthoDB" id="2287634at2759"/>
<evidence type="ECO:0000313" key="3">
    <source>
        <dbReference type="EMBL" id="ORZ25950.1"/>
    </source>
</evidence>
<comment type="caution">
    <text evidence="3">The sequence shown here is derived from an EMBL/GenBank/DDBJ whole genome shotgun (WGS) entry which is preliminary data.</text>
</comment>
<feature type="transmembrane region" description="Helical" evidence="2">
    <location>
        <begin position="35"/>
        <end position="60"/>
    </location>
</feature>
<evidence type="ECO:0000313" key="4">
    <source>
        <dbReference type="Proteomes" id="UP000193560"/>
    </source>
</evidence>
<feature type="transmembrane region" description="Helical" evidence="2">
    <location>
        <begin position="264"/>
        <end position="285"/>
    </location>
</feature>
<reference evidence="3 4" key="1">
    <citation type="submission" date="2016-07" db="EMBL/GenBank/DDBJ databases">
        <title>Pervasive Adenine N6-methylation of Active Genes in Fungi.</title>
        <authorList>
            <consortium name="DOE Joint Genome Institute"/>
            <person name="Mondo S.J."/>
            <person name="Dannebaum R.O."/>
            <person name="Kuo R.C."/>
            <person name="Labutti K."/>
            <person name="Haridas S."/>
            <person name="Kuo A."/>
            <person name="Salamov A."/>
            <person name="Ahrendt S.R."/>
            <person name="Lipzen A."/>
            <person name="Sullivan W."/>
            <person name="Andreopoulos W.B."/>
            <person name="Clum A."/>
            <person name="Lindquist E."/>
            <person name="Daum C."/>
            <person name="Ramamoorthy G.K."/>
            <person name="Gryganskyi A."/>
            <person name="Culley D."/>
            <person name="Magnuson J.K."/>
            <person name="James T.Y."/>
            <person name="O'Malley M.A."/>
            <person name="Stajich J.E."/>
            <person name="Spatafora J.W."/>
            <person name="Visel A."/>
            <person name="Grigoriev I.V."/>
        </authorList>
    </citation>
    <scope>NUCLEOTIDE SEQUENCE [LARGE SCALE GENOMIC DNA]</scope>
    <source>
        <strain evidence="3 4">NRRL 1336</strain>
    </source>
</reference>
<proteinExistence type="predicted"/>